<reference evidence="5" key="2">
    <citation type="submission" date="2020-10" db="UniProtKB">
        <authorList>
            <consortium name="WormBaseParasite"/>
        </authorList>
    </citation>
    <scope>IDENTIFICATION</scope>
</reference>
<evidence type="ECO:0000313" key="5">
    <source>
        <dbReference type="WBParaSite" id="Pan_g8230.t1"/>
    </source>
</evidence>
<keyword evidence="2" id="KW-0808">Transferase</keyword>
<dbReference type="WBParaSite" id="Pan_g8230.t1">
    <property type="protein sequence ID" value="Pan_g8230.t1"/>
    <property type="gene ID" value="Pan_g8230"/>
</dbReference>
<proteinExistence type="predicted"/>
<evidence type="ECO:0000313" key="4">
    <source>
        <dbReference type="Proteomes" id="UP000492821"/>
    </source>
</evidence>
<dbReference type="PANTHER" id="PTHR22898">
    <property type="entry name" value="UNCHARACTERIZED GLYCOSOL TRANSFERASE-RELATED"/>
    <property type="match status" value="1"/>
</dbReference>
<keyword evidence="1" id="KW-0328">Glycosyltransferase</keyword>
<keyword evidence="3" id="KW-0812">Transmembrane</keyword>
<feature type="transmembrane region" description="Helical" evidence="3">
    <location>
        <begin position="7"/>
        <end position="26"/>
    </location>
</feature>
<keyword evidence="3" id="KW-0472">Membrane</keyword>
<evidence type="ECO:0000256" key="3">
    <source>
        <dbReference type="SAM" id="Phobius"/>
    </source>
</evidence>
<dbReference type="AlphaFoldDB" id="A0A7E4W8S7"/>
<keyword evidence="4" id="KW-1185">Reference proteome</keyword>
<dbReference type="PANTHER" id="PTHR22898:SF3">
    <property type="entry name" value="ALPHA-1,2-FUCOSYLTRANSFERASE-RELATED"/>
    <property type="match status" value="1"/>
</dbReference>
<protein>
    <submittedName>
        <fullName evidence="5">L-Fucosyltransferase</fullName>
    </submittedName>
</protein>
<dbReference type="GO" id="GO:0008107">
    <property type="term" value="F:galactoside 2-alpha-L-fucosyltransferase activity"/>
    <property type="evidence" value="ECO:0007669"/>
    <property type="project" value="InterPro"/>
</dbReference>
<sequence length="373" mass="43406">MRVRRLLRRVFPILTISSFFIVIYFHRSNYGIPPTIRKNMTDSINITVKANPDRFIRLNRNDNDDLGNKMYNLASLYGIGKIVNRIPSFIADDKYDPNSSLELKTMFPKIFDTLAFKNVSDNDSITHIAFGSDDLAYTDPKIIHDSNATWMVLDGNHYESYKYFHPFRDEIRVMFEFGPKLLTAVDAYASKLFGKDKSHKLCAHIQRGGLLQQSNLESRSNFVVGAVLRIVEFLYTQYHIEALSLVFIGIKDDFYNTLNVPRYIDPHFGHTYKAYLNDSGEELAFGATHCDSFLITASGSTFAWWMAYLGNSERPVFYNGQVSKARNHSKDYHDYDMFPPEWHKMEYDKTIDDVVFKKLWNFELFNRKIDEKA</sequence>
<organism evidence="4 5">
    <name type="scientific">Panagrellus redivivus</name>
    <name type="common">Microworm</name>
    <dbReference type="NCBI Taxonomy" id="6233"/>
    <lineage>
        <taxon>Eukaryota</taxon>
        <taxon>Metazoa</taxon>
        <taxon>Ecdysozoa</taxon>
        <taxon>Nematoda</taxon>
        <taxon>Chromadorea</taxon>
        <taxon>Rhabditida</taxon>
        <taxon>Tylenchina</taxon>
        <taxon>Panagrolaimomorpha</taxon>
        <taxon>Panagrolaimoidea</taxon>
        <taxon>Panagrolaimidae</taxon>
        <taxon>Panagrellus</taxon>
    </lineage>
</organism>
<dbReference type="Pfam" id="PF01531">
    <property type="entry name" value="Glyco_transf_11"/>
    <property type="match status" value="1"/>
</dbReference>
<evidence type="ECO:0000256" key="2">
    <source>
        <dbReference type="ARBA" id="ARBA00022679"/>
    </source>
</evidence>
<reference evidence="4" key="1">
    <citation type="journal article" date="2013" name="Genetics">
        <title>The draft genome and transcriptome of Panagrellus redivivus are shaped by the harsh demands of a free-living lifestyle.</title>
        <authorList>
            <person name="Srinivasan J."/>
            <person name="Dillman A.R."/>
            <person name="Macchietto M.G."/>
            <person name="Heikkinen L."/>
            <person name="Lakso M."/>
            <person name="Fracchia K.M."/>
            <person name="Antoshechkin I."/>
            <person name="Mortazavi A."/>
            <person name="Wong G."/>
            <person name="Sternberg P.W."/>
        </authorList>
    </citation>
    <scope>NUCLEOTIDE SEQUENCE [LARGE SCALE GENOMIC DNA]</scope>
    <source>
        <strain evidence="4">MT8872</strain>
    </source>
</reference>
<dbReference type="InterPro" id="IPR002516">
    <property type="entry name" value="Glyco_trans_11"/>
</dbReference>
<evidence type="ECO:0000256" key="1">
    <source>
        <dbReference type="ARBA" id="ARBA00022676"/>
    </source>
</evidence>
<dbReference type="Proteomes" id="UP000492821">
    <property type="component" value="Unassembled WGS sequence"/>
</dbReference>
<name>A0A7E4W8S7_PANRE</name>
<keyword evidence="3" id="KW-1133">Transmembrane helix</keyword>
<accession>A0A7E4W8S7</accession>
<dbReference type="GO" id="GO:0016020">
    <property type="term" value="C:membrane"/>
    <property type="evidence" value="ECO:0007669"/>
    <property type="project" value="InterPro"/>
</dbReference>
<dbReference type="InterPro" id="IPR052501">
    <property type="entry name" value="Alpha-1-2_FucT"/>
</dbReference>
<dbReference type="GO" id="GO:0005975">
    <property type="term" value="P:carbohydrate metabolic process"/>
    <property type="evidence" value="ECO:0007669"/>
    <property type="project" value="InterPro"/>
</dbReference>